<keyword evidence="1" id="KW-1133">Transmembrane helix</keyword>
<accession>A0A1G8X830</accession>
<dbReference type="Proteomes" id="UP000199305">
    <property type="component" value="Unassembled WGS sequence"/>
</dbReference>
<evidence type="ECO:0008006" key="4">
    <source>
        <dbReference type="Google" id="ProtNLM"/>
    </source>
</evidence>
<keyword evidence="1" id="KW-0812">Transmembrane</keyword>
<sequence>MKYPPGGLSGEDRKGIAIFLASLAVLATLVAIAVSTLNAPENNYDRATLCNENLPRHAHKVFVIDVSDALSGYQKRFLRRYIATELQQAGTNDRFSLYVLDEKFRGLSDPVVDVCKPKTGEDVSLLTSNRAFVDRLYADRFEKPLERALASVVMGGEQEISPIYEALSDLVALRRLDGEAQEVHLTIVSDMIQNSTAGSVFNSGPSAITGLPPINLRRARTSVLWLDREKYRQYQTSELERSWEEYLASVSDFSDIERVRP</sequence>
<evidence type="ECO:0000313" key="3">
    <source>
        <dbReference type="Proteomes" id="UP000199305"/>
    </source>
</evidence>
<keyword evidence="3" id="KW-1185">Reference proteome</keyword>
<name>A0A1G8X830_9GAMM</name>
<keyword evidence="1" id="KW-0472">Membrane</keyword>
<proteinExistence type="predicted"/>
<reference evidence="3" key="1">
    <citation type="submission" date="2016-10" db="EMBL/GenBank/DDBJ databases">
        <authorList>
            <person name="Varghese N."/>
            <person name="Submissions S."/>
        </authorList>
    </citation>
    <scope>NUCLEOTIDE SEQUENCE [LARGE SCALE GENOMIC DNA]</scope>
    <source>
        <strain evidence="3">CGMCC 1.10658</strain>
    </source>
</reference>
<dbReference type="AlphaFoldDB" id="A0A1G8X830"/>
<dbReference type="OrthoDB" id="8906291at2"/>
<protein>
    <recommendedName>
        <fullName evidence="4">VWFA domain-containing protein</fullName>
    </recommendedName>
</protein>
<evidence type="ECO:0000313" key="2">
    <source>
        <dbReference type="EMBL" id="SDJ86005.1"/>
    </source>
</evidence>
<organism evidence="2 3">
    <name type="scientific">Microbulbifer yueqingensis</name>
    <dbReference type="NCBI Taxonomy" id="658219"/>
    <lineage>
        <taxon>Bacteria</taxon>
        <taxon>Pseudomonadati</taxon>
        <taxon>Pseudomonadota</taxon>
        <taxon>Gammaproteobacteria</taxon>
        <taxon>Cellvibrionales</taxon>
        <taxon>Microbulbiferaceae</taxon>
        <taxon>Microbulbifer</taxon>
    </lineage>
</organism>
<dbReference type="EMBL" id="FNFH01000002">
    <property type="protein sequence ID" value="SDJ86005.1"/>
    <property type="molecule type" value="Genomic_DNA"/>
</dbReference>
<dbReference type="STRING" id="658219.SAMN05216212_0979"/>
<evidence type="ECO:0000256" key="1">
    <source>
        <dbReference type="SAM" id="Phobius"/>
    </source>
</evidence>
<feature type="transmembrane region" description="Helical" evidence="1">
    <location>
        <begin position="16"/>
        <end position="37"/>
    </location>
</feature>
<gene>
    <name evidence="2" type="ORF">SAMN05216212_0979</name>
</gene>